<dbReference type="SUPFAM" id="SSF55486">
    <property type="entry name" value="Metalloproteases ('zincins'), catalytic domain"/>
    <property type="match status" value="1"/>
</dbReference>
<sequence length="454" mass="52318">MRRSSMKSLGIFKIESEDEIENHFGDIKIEFDSKEKRQKMIYDKKKFSKGSTRDLERKLFRGSRLILLRNLTKNRKHIFFPKIKILTDPSQASINFDGESSRLKRAVNTLQVATWRFPLLYYVDPDLDAKKIDKAIAIIQSNTCLRFRKSKKLYKRRQGLVFVEYPICGSFIGNYFGKKAQIVAVDKYCNSSVPTIQYLIGYALGMVNQQSRSDRDQYVTINMSHVTPGDEIGFKKYKKSEAESYGLGFDFSSMLMYSPTTFGILGLETVTPIHPAYRNMMGQRYDFSFNDYKLLNLHYCKKKCGKKPIVCDNNGYPDPNDCTRCKCPTGFRGSKCRKLEKSDKECGETEIKAEHVNKDLNLEGAKNCTYLIKTGKGEHLKVTVRRHMTKVYRRCYDKLGLQIKFQKDKGAGGLCLCGFNRDIDIISNSSYLLVQYVGTSETDLAQLRYRIMSD</sequence>
<dbReference type="GO" id="GO:0004222">
    <property type="term" value="F:metalloendopeptidase activity"/>
    <property type="evidence" value="ECO:0007669"/>
    <property type="project" value="UniProtKB-UniRule"/>
</dbReference>
<dbReference type="SMART" id="SM00235">
    <property type="entry name" value="ZnMc"/>
    <property type="match status" value="1"/>
</dbReference>
<dbReference type="AlphaFoldDB" id="A0A0N4ZD33"/>
<keyword evidence="3" id="KW-0645">Protease</keyword>
<evidence type="ECO:0000256" key="1">
    <source>
        <dbReference type="ARBA" id="ARBA00023157"/>
    </source>
</evidence>
<dbReference type="WBParaSite" id="PTRK_0000545800.1">
    <property type="protein sequence ID" value="PTRK_0000545800.1"/>
    <property type="gene ID" value="PTRK_0000545800"/>
</dbReference>
<name>A0A0N4ZD33_PARTI</name>
<dbReference type="InterPro" id="IPR001506">
    <property type="entry name" value="Peptidase_M12A"/>
</dbReference>
<protein>
    <recommendedName>
        <fullName evidence="3">Metalloendopeptidase</fullName>
        <ecNumber evidence="3">3.4.24.-</ecNumber>
    </recommendedName>
</protein>
<dbReference type="PANTHER" id="PTHR10127:SF831">
    <property type="entry name" value="ZINC METALLOPROTEINASE NAS-37"/>
    <property type="match status" value="1"/>
</dbReference>
<keyword evidence="3" id="KW-0378">Hydrolase</keyword>
<dbReference type="Proteomes" id="UP000038045">
    <property type="component" value="Unplaced"/>
</dbReference>
<dbReference type="Pfam" id="PF01400">
    <property type="entry name" value="Astacin"/>
    <property type="match status" value="1"/>
</dbReference>
<dbReference type="GO" id="GO:0008270">
    <property type="term" value="F:zinc ion binding"/>
    <property type="evidence" value="ECO:0007669"/>
    <property type="project" value="InterPro"/>
</dbReference>
<dbReference type="InterPro" id="IPR006026">
    <property type="entry name" value="Peptidase_Metallo"/>
</dbReference>
<keyword evidence="3" id="KW-0862">Zinc</keyword>
<dbReference type="STRING" id="131310.A0A0N4ZD33"/>
<dbReference type="PRINTS" id="PR00480">
    <property type="entry name" value="ASTACIN"/>
</dbReference>
<keyword evidence="3" id="KW-0482">Metalloprotease</keyword>
<dbReference type="PANTHER" id="PTHR10127">
    <property type="entry name" value="DISCOIDIN, CUB, EGF, LAMININ , AND ZINC METALLOPROTEASE DOMAIN CONTAINING"/>
    <property type="match status" value="1"/>
</dbReference>
<dbReference type="Gene3D" id="3.40.390.10">
    <property type="entry name" value="Collagenase (Catalytic Domain)"/>
    <property type="match status" value="1"/>
</dbReference>
<evidence type="ECO:0000259" key="4">
    <source>
        <dbReference type="PROSITE" id="PS51864"/>
    </source>
</evidence>
<evidence type="ECO:0000313" key="5">
    <source>
        <dbReference type="Proteomes" id="UP000038045"/>
    </source>
</evidence>
<evidence type="ECO:0000256" key="3">
    <source>
        <dbReference type="RuleBase" id="RU361183"/>
    </source>
</evidence>
<dbReference type="InterPro" id="IPR024079">
    <property type="entry name" value="MetalloPept_cat_dom_sf"/>
</dbReference>
<keyword evidence="3" id="KW-0479">Metal-binding</keyword>
<comment type="caution">
    <text evidence="2">Lacks conserved residue(s) required for the propagation of feature annotation.</text>
</comment>
<keyword evidence="5" id="KW-1185">Reference proteome</keyword>
<evidence type="ECO:0000313" key="6">
    <source>
        <dbReference type="WBParaSite" id="PTRK_0000545800.1"/>
    </source>
</evidence>
<comment type="cofactor">
    <cofactor evidence="3">
        <name>Zn(2+)</name>
        <dbReference type="ChEBI" id="CHEBI:29105"/>
    </cofactor>
    <text evidence="3">Binds 1 zinc ion per subunit.</text>
</comment>
<reference evidence="6" key="1">
    <citation type="submission" date="2017-02" db="UniProtKB">
        <authorList>
            <consortium name="WormBaseParasite"/>
        </authorList>
    </citation>
    <scope>IDENTIFICATION</scope>
</reference>
<dbReference type="GO" id="GO:0006508">
    <property type="term" value="P:proteolysis"/>
    <property type="evidence" value="ECO:0007669"/>
    <property type="project" value="UniProtKB-KW"/>
</dbReference>
<dbReference type="PROSITE" id="PS51864">
    <property type="entry name" value="ASTACIN"/>
    <property type="match status" value="1"/>
</dbReference>
<organism evidence="5 6">
    <name type="scientific">Parastrongyloides trichosuri</name>
    <name type="common">Possum-specific nematode worm</name>
    <dbReference type="NCBI Taxonomy" id="131310"/>
    <lineage>
        <taxon>Eukaryota</taxon>
        <taxon>Metazoa</taxon>
        <taxon>Ecdysozoa</taxon>
        <taxon>Nematoda</taxon>
        <taxon>Chromadorea</taxon>
        <taxon>Rhabditida</taxon>
        <taxon>Tylenchina</taxon>
        <taxon>Panagrolaimomorpha</taxon>
        <taxon>Strongyloidoidea</taxon>
        <taxon>Strongyloididae</taxon>
        <taxon>Parastrongyloides</taxon>
    </lineage>
</organism>
<proteinExistence type="predicted"/>
<accession>A0A0N4ZD33</accession>
<keyword evidence="1" id="KW-1015">Disulfide bond</keyword>
<feature type="domain" description="Peptidase M12A" evidence="4">
    <location>
        <begin position="105"/>
        <end position="301"/>
    </location>
</feature>
<dbReference type="EC" id="3.4.24.-" evidence="3"/>
<evidence type="ECO:0000256" key="2">
    <source>
        <dbReference type="PROSITE-ProRule" id="PRU01211"/>
    </source>
</evidence>